<keyword evidence="2" id="KW-0963">Cytoplasm</keyword>
<dbReference type="InterPro" id="IPR002545">
    <property type="entry name" value="CheW-lke_dom"/>
</dbReference>
<evidence type="ECO:0000256" key="3">
    <source>
        <dbReference type="ARBA" id="ARBA00022500"/>
    </source>
</evidence>
<dbReference type="Gene3D" id="2.40.50.180">
    <property type="entry name" value="CheA-289, Domain 4"/>
    <property type="match status" value="1"/>
</dbReference>
<accession>A0A3B1CM20</accession>
<dbReference type="CDD" id="cd00732">
    <property type="entry name" value="CheW"/>
    <property type="match status" value="1"/>
</dbReference>
<dbReference type="AlphaFoldDB" id="A0A3B1CM20"/>
<dbReference type="PROSITE" id="PS50851">
    <property type="entry name" value="CHEW"/>
    <property type="match status" value="1"/>
</dbReference>
<dbReference type="GO" id="GO:0005829">
    <property type="term" value="C:cytosol"/>
    <property type="evidence" value="ECO:0007669"/>
    <property type="project" value="TreeGrafter"/>
</dbReference>
<comment type="subcellular location">
    <subcellularLocation>
        <location evidence="1">Cytoplasm</location>
    </subcellularLocation>
</comment>
<protein>
    <submittedName>
        <fullName evidence="5">Positive regulator of CheA protein activity (CheW)</fullName>
    </submittedName>
</protein>
<dbReference type="PANTHER" id="PTHR22617:SF41">
    <property type="entry name" value="CHEMOTAXIS SIGNAL TRANSDUCTION SYSTEM ADAPTOR PROTEIN CHEW"/>
    <property type="match status" value="1"/>
</dbReference>
<dbReference type="SUPFAM" id="SSF50341">
    <property type="entry name" value="CheW-like"/>
    <property type="match status" value="1"/>
</dbReference>
<dbReference type="Gene3D" id="2.30.30.40">
    <property type="entry name" value="SH3 Domains"/>
    <property type="match status" value="1"/>
</dbReference>
<evidence type="ECO:0000259" key="4">
    <source>
        <dbReference type="PROSITE" id="PS50851"/>
    </source>
</evidence>
<reference evidence="5" key="1">
    <citation type="submission" date="2018-06" db="EMBL/GenBank/DDBJ databases">
        <authorList>
            <person name="Zhirakovskaya E."/>
        </authorList>
    </citation>
    <scope>NUCLEOTIDE SEQUENCE</scope>
</reference>
<gene>
    <name evidence="5" type="ORF">MNBD_NITROSPINAE04-2011</name>
</gene>
<dbReference type="GO" id="GO:0007165">
    <property type="term" value="P:signal transduction"/>
    <property type="evidence" value="ECO:0007669"/>
    <property type="project" value="InterPro"/>
</dbReference>
<sequence length="169" mass="18059">MTNGLDGKTAAKSPAGGHEGKYLTFVLGEEEYGLEILKVREIIGLMEITTVPQTPEFIKGVINLRGKVIPVIDLRLKFGMQEAEPTEETCIIVVDINDTLMGILVDTVSEVLDIAAGEIEPPPAFSNDIATEFILGMGKIKGNVKILLDINMVLSPEELVHVASAGGAS</sequence>
<keyword evidence="3" id="KW-0145">Chemotaxis</keyword>
<dbReference type="PANTHER" id="PTHR22617">
    <property type="entry name" value="CHEMOTAXIS SENSOR HISTIDINE KINASE-RELATED"/>
    <property type="match status" value="1"/>
</dbReference>
<dbReference type="InterPro" id="IPR036061">
    <property type="entry name" value="CheW-like_dom_sf"/>
</dbReference>
<dbReference type="SMART" id="SM00260">
    <property type="entry name" value="CheW"/>
    <property type="match status" value="1"/>
</dbReference>
<dbReference type="Pfam" id="PF01584">
    <property type="entry name" value="CheW"/>
    <property type="match status" value="1"/>
</dbReference>
<name>A0A3B1CM20_9ZZZZ</name>
<dbReference type="InterPro" id="IPR039315">
    <property type="entry name" value="CheW"/>
</dbReference>
<dbReference type="GO" id="GO:0006935">
    <property type="term" value="P:chemotaxis"/>
    <property type="evidence" value="ECO:0007669"/>
    <property type="project" value="UniProtKB-KW"/>
</dbReference>
<proteinExistence type="predicted"/>
<evidence type="ECO:0000256" key="1">
    <source>
        <dbReference type="ARBA" id="ARBA00004496"/>
    </source>
</evidence>
<feature type="domain" description="CheW-like" evidence="4">
    <location>
        <begin position="19"/>
        <end position="159"/>
    </location>
</feature>
<organism evidence="5">
    <name type="scientific">hydrothermal vent metagenome</name>
    <dbReference type="NCBI Taxonomy" id="652676"/>
    <lineage>
        <taxon>unclassified sequences</taxon>
        <taxon>metagenomes</taxon>
        <taxon>ecological metagenomes</taxon>
    </lineage>
</organism>
<dbReference type="FunFam" id="2.40.50.180:FF:000002">
    <property type="entry name" value="Chemotaxis protein CheW"/>
    <property type="match status" value="1"/>
</dbReference>
<evidence type="ECO:0000313" key="5">
    <source>
        <dbReference type="EMBL" id="VAX25024.1"/>
    </source>
</evidence>
<dbReference type="EMBL" id="UOGA01000287">
    <property type="protein sequence ID" value="VAX25024.1"/>
    <property type="molecule type" value="Genomic_DNA"/>
</dbReference>
<evidence type="ECO:0000256" key="2">
    <source>
        <dbReference type="ARBA" id="ARBA00022490"/>
    </source>
</evidence>